<evidence type="ECO:0000256" key="1">
    <source>
        <dbReference type="ARBA" id="ARBA00022630"/>
    </source>
</evidence>
<dbReference type="SUPFAM" id="SSF51905">
    <property type="entry name" value="FAD/NAD(P)-binding domain"/>
    <property type="match status" value="1"/>
</dbReference>
<accession>A0A109XYI9</accession>
<dbReference type="Proteomes" id="UP000060602">
    <property type="component" value="Chromosome"/>
</dbReference>
<dbReference type="Pfam" id="PF07992">
    <property type="entry name" value="Pyr_redox_2"/>
    <property type="match status" value="2"/>
</dbReference>
<evidence type="ECO:0000313" key="4">
    <source>
        <dbReference type="EMBL" id="AMG40160.2"/>
    </source>
</evidence>
<dbReference type="PANTHER" id="PTHR48105">
    <property type="entry name" value="THIOREDOXIN REDUCTASE 1-RELATED-RELATED"/>
    <property type="match status" value="1"/>
</dbReference>
<dbReference type="EMBL" id="CP014060">
    <property type="protein sequence ID" value="AMG40160.2"/>
    <property type="molecule type" value="Genomic_DNA"/>
</dbReference>
<name>A0A109XYI9_ALCXX</name>
<dbReference type="PRINTS" id="PR00368">
    <property type="entry name" value="FADPNR"/>
</dbReference>
<protein>
    <submittedName>
        <fullName evidence="4">NAD(P)/FAD-dependent oxidoreductase</fullName>
    </submittedName>
</protein>
<dbReference type="RefSeq" id="WP_081105009.1">
    <property type="nucleotide sequence ID" value="NZ_CP014060.2"/>
</dbReference>
<gene>
    <name evidence="4" type="ORF">AL504_05360</name>
</gene>
<reference evidence="5" key="1">
    <citation type="submission" date="2015-12" db="EMBL/GenBank/DDBJ databases">
        <title>FDA dAtabase for Regulatory Grade micrObial Sequences (FDA-ARGOS): Supporting development and validation of Infectious Disease Dx tests.</title>
        <authorList>
            <person name="Case J."/>
            <person name="Tallon L."/>
            <person name="Sadzewicz L."/>
            <person name="Sengamalay N."/>
            <person name="Ott S."/>
            <person name="Godinez A."/>
            <person name="Nagaraj S."/>
            <person name="Nadendla S."/>
            <person name="Sichtig H."/>
        </authorList>
    </citation>
    <scope>NUCLEOTIDE SEQUENCE [LARGE SCALE GENOMIC DNA]</scope>
    <source>
        <strain evidence="5">FDAARGOS_147</strain>
    </source>
</reference>
<proteinExistence type="predicted"/>
<organism evidence="4 5">
    <name type="scientific">Alcaligenes xylosoxydans xylosoxydans</name>
    <name type="common">Achromobacter xylosoxidans</name>
    <dbReference type="NCBI Taxonomy" id="85698"/>
    <lineage>
        <taxon>Bacteria</taxon>
        <taxon>Pseudomonadati</taxon>
        <taxon>Pseudomonadota</taxon>
        <taxon>Betaproteobacteria</taxon>
        <taxon>Burkholderiales</taxon>
        <taxon>Alcaligenaceae</taxon>
        <taxon>Achromobacter</taxon>
    </lineage>
</organism>
<sequence length="319" mass="33715">MKPEKLLSSYDAVIIGGSFAGLSAAMQLARARRRIALVDAGQPRNRFSAHSHGFLGQDGKTPAEIVAVGRAQLAAYRTVDFIDGTAASASGESGRFSVAMEDGRELRAARLILAIGVRDELPALPGLGERWGQTVLHCPYCHGYEVADQPLGVLAAHPMSSHQAALLPDWGPTTYFTQGEFEPDAEQTALLTARGVRIERTPVTQLLGPAPRIDAVQLADGRRLLVNALFVASRVHMSSPLAMQLGCAFDEGPLGPYLRVDDFKQTTVPGVYAAGDASTAMGNATLASAAGVMAGVGVHQSLVHDDPAKCRRAQDGRPV</sequence>
<dbReference type="GO" id="GO:0016491">
    <property type="term" value="F:oxidoreductase activity"/>
    <property type="evidence" value="ECO:0007669"/>
    <property type="project" value="UniProtKB-KW"/>
</dbReference>
<dbReference type="InterPro" id="IPR050097">
    <property type="entry name" value="Ferredoxin-NADP_redctase_2"/>
</dbReference>
<feature type="domain" description="FAD/NAD(P)-binding" evidence="3">
    <location>
        <begin position="10"/>
        <end position="150"/>
    </location>
</feature>
<dbReference type="Gene3D" id="3.50.50.60">
    <property type="entry name" value="FAD/NAD(P)-binding domain"/>
    <property type="match status" value="2"/>
</dbReference>
<evidence type="ECO:0000256" key="2">
    <source>
        <dbReference type="ARBA" id="ARBA00023002"/>
    </source>
</evidence>
<evidence type="ECO:0000313" key="5">
    <source>
        <dbReference type="Proteomes" id="UP000060602"/>
    </source>
</evidence>
<dbReference type="AlphaFoldDB" id="A0A109XYI9"/>
<dbReference type="PRINTS" id="PR00469">
    <property type="entry name" value="PNDRDTASEII"/>
</dbReference>
<feature type="domain" description="FAD/NAD(P)-binding" evidence="3">
    <location>
        <begin position="188"/>
        <end position="291"/>
    </location>
</feature>
<keyword evidence="2" id="KW-0560">Oxidoreductase</keyword>
<evidence type="ECO:0000259" key="3">
    <source>
        <dbReference type="Pfam" id="PF07992"/>
    </source>
</evidence>
<dbReference type="InterPro" id="IPR023753">
    <property type="entry name" value="FAD/NAD-binding_dom"/>
</dbReference>
<dbReference type="InterPro" id="IPR036188">
    <property type="entry name" value="FAD/NAD-bd_sf"/>
</dbReference>
<keyword evidence="1" id="KW-0285">Flavoprotein</keyword>